<name>A0A439CNQ0_9PEZI</name>
<evidence type="ECO:0000313" key="1">
    <source>
        <dbReference type="EMBL" id="RWA03784.1"/>
    </source>
</evidence>
<evidence type="ECO:0008006" key="3">
    <source>
        <dbReference type="Google" id="ProtNLM"/>
    </source>
</evidence>
<sequence>MSTTAPTITPNIHISATSKLSATNWTNPFDGTLHRFVFFQDPFNAMIVRRWNSTTGVWTTNNLTNIFSQTKNPINALTPSTPLASVSSSWHNFNELHIYYVAPDHSMTGAFIHDLVNASDTWAFDNLAGATFTTFPGSQIAVAWQRDMTHDVEGWWALAWQNSTDGAVLVANASDFLHPHVAIEAGEAVHGTSLALIPEVQYFTPTLNRLTMMCESLSSPTTGIVKKFSYVTSWFFDAIWLTGTIPPPAAGPQFALTRFDNWTTVYFLALLPNGTITGEYYADGWKQAPSVTLVGGPSDVNFTAIAASEESMVYGISGDTILQYSVKFSDPSVLQFEGAVFP</sequence>
<keyword evidence="2" id="KW-1185">Reference proteome</keyword>
<dbReference type="Gene3D" id="2.120.10.70">
    <property type="entry name" value="Fucose-specific lectin"/>
    <property type="match status" value="1"/>
</dbReference>
<accession>A0A439CNQ0</accession>
<protein>
    <recommendedName>
        <fullName evidence="3">Fucose-specific lectin</fullName>
    </recommendedName>
</protein>
<dbReference type="STRING" id="363999.A0A439CNQ0"/>
<reference evidence="1 2" key="1">
    <citation type="submission" date="2018-12" db="EMBL/GenBank/DDBJ databases">
        <title>Draft genome sequence of Xylaria grammica IHI A82.</title>
        <authorList>
            <person name="Buettner E."/>
            <person name="Kellner H."/>
        </authorList>
    </citation>
    <scope>NUCLEOTIDE SEQUENCE [LARGE SCALE GENOMIC DNA]</scope>
    <source>
        <strain evidence="1 2">IHI A82</strain>
    </source>
</reference>
<dbReference type="Proteomes" id="UP000286045">
    <property type="component" value="Unassembled WGS sequence"/>
</dbReference>
<organism evidence="1 2">
    <name type="scientific">Xylaria grammica</name>
    <dbReference type="NCBI Taxonomy" id="363999"/>
    <lineage>
        <taxon>Eukaryota</taxon>
        <taxon>Fungi</taxon>
        <taxon>Dikarya</taxon>
        <taxon>Ascomycota</taxon>
        <taxon>Pezizomycotina</taxon>
        <taxon>Sordariomycetes</taxon>
        <taxon>Xylariomycetidae</taxon>
        <taxon>Xylariales</taxon>
        <taxon>Xylariaceae</taxon>
        <taxon>Xylaria</taxon>
    </lineage>
</organism>
<dbReference type="EMBL" id="RYZI01000701">
    <property type="protein sequence ID" value="RWA03784.1"/>
    <property type="molecule type" value="Genomic_DNA"/>
</dbReference>
<evidence type="ECO:0000313" key="2">
    <source>
        <dbReference type="Proteomes" id="UP000286045"/>
    </source>
</evidence>
<proteinExistence type="predicted"/>
<dbReference type="SUPFAM" id="SSF89372">
    <property type="entry name" value="Fucose-specific lectin"/>
    <property type="match status" value="1"/>
</dbReference>
<dbReference type="AlphaFoldDB" id="A0A439CNQ0"/>
<comment type="caution">
    <text evidence="1">The sequence shown here is derived from an EMBL/GenBank/DDBJ whole genome shotgun (WGS) entry which is preliminary data.</text>
</comment>
<gene>
    <name evidence="1" type="ORF">EKO27_g11321</name>
</gene>